<comment type="similarity">
    <text evidence="1">Belongs to the ABC transporter superfamily.</text>
</comment>
<dbReference type="InterPro" id="IPR027417">
    <property type="entry name" value="P-loop_NTPase"/>
</dbReference>
<gene>
    <name evidence="6" type="ORF">A2Y75_05555</name>
</gene>
<evidence type="ECO:0000259" key="5">
    <source>
        <dbReference type="PROSITE" id="PS50893"/>
    </source>
</evidence>
<dbReference type="PROSITE" id="PS00211">
    <property type="entry name" value="ABC_TRANSPORTER_1"/>
    <property type="match status" value="1"/>
</dbReference>
<dbReference type="PROSITE" id="PS50893">
    <property type="entry name" value="ABC_TRANSPORTER_2"/>
    <property type="match status" value="1"/>
</dbReference>
<dbReference type="Proteomes" id="UP000177876">
    <property type="component" value="Unassembled WGS sequence"/>
</dbReference>
<dbReference type="EMBL" id="MELK01000052">
    <property type="protein sequence ID" value="OFW55651.1"/>
    <property type="molecule type" value="Genomic_DNA"/>
</dbReference>
<dbReference type="InterPro" id="IPR017871">
    <property type="entry name" value="ABC_transporter-like_CS"/>
</dbReference>
<reference evidence="6 7" key="1">
    <citation type="journal article" date="2016" name="Nat. Commun.">
        <title>Thousands of microbial genomes shed light on interconnected biogeochemical processes in an aquifer system.</title>
        <authorList>
            <person name="Anantharaman K."/>
            <person name="Brown C.T."/>
            <person name="Hug L.A."/>
            <person name="Sharon I."/>
            <person name="Castelle C.J."/>
            <person name="Probst A.J."/>
            <person name="Thomas B.C."/>
            <person name="Singh A."/>
            <person name="Wilkins M.J."/>
            <person name="Karaoz U."/>
            <person name="Brodie E.L."/>
            <person name="Williams K.H."/>
            <person name="Hubbard S.S."/>
            <person name="Banfield J.F."/>
        </authorList>
    </citation>
    <scope>NUCLEOTIDE SEQUENCE [LARGE SCALE GENOMIC DNA]</scope>
</reference>
<dbReference type="InterPro" id="IPR003593">
    <property type="entry name" value="AAA+_ATPase"/>
</dbReference>
<dbReference type="GO" id="GO:0005524">
    <property type="term" value="F:ATP binding"/>
    <property type="evidence" value="ECO:0007669"/>
    <property type="project" value="UniProtKB-KW"/>
</dbReference>
<evidence type="ECO:0000256" key="2">
    <source>
        <dbReference type="ARBA" id="ARBA00022448"/>
    </source>
</evidence>
<keyword evidence="3" id="KW-0547">Nucleotide-binding</keyword>
<proteinExistence type="inferred from homology"/>
<evidence type="ECO:0000313" key="6">
    <source>
        <dbReference type="EMBL" id="OFW55651.1"/>
    </source>
</evidence>
<dbReference type="PANTHER" id="PTHR43335">
    <property type="entry name" value="ABC TRANSPORTER, ATP-BINDING PROTEIN"/>
    <property type="match status" value="1"/>
</dbReference>
<protein>
    <recommendedName>
        <fullName evidence="5">ABC transporter domain-containing protein</fullName>
    </recommendedName>
</protein>
<dbReference type="SMART" id="SM00382">
    <property type="entry name" value="AAA"/>
    <property type="match status" value="1"/>
</dbReference>
<comment type="caution">
    <text evidence="6">The sequence shown here is derived from an EMBL/GenBank/DDBJ whole genome shotgun (WGS) entry which is preliminary data.</text>
</comment>
<sequence>MAAVLRIENLKKSYRTGRKSPRREAIDGLNLQVDAGQILGLLGPNGAGKTTTLKSVLGLVNPDSGDIWLFGEQGINAKARKKIGFLPEQPYFELYLTPRKLLKYFGKLFGLQPSGIEARISHLLSLVGLTEEADLSLNRFSKGMLQRMGIAQALISEPEFLILDEPSSGLDPLGKVHIRGILEDLRQGGTTILISSHQLSEIEDICDAVAIIDRGRNVASGCLDELLLSEDRYEISLLEPALDLSAELPPSAKWVGEEKDRLSLRRVDLNDALKLIIDNGASIAGVREERLSLEEYFTNRVKGSSEGTEE</sequence>
<dbReference type="AlphaFoldDB" id="A0A1F2WFR8"/>
<evidence type="ECO:0000256" key="4">
    <source>
        <dbReference type="ARBA" id="ARBA00022840"/>
    </source>
</evidence>
<dbReference type="CDD" id="cd03230">
    <property type="entry name" value="ABC_DR_subfamily_A"/>
    <property type="match status" value="1"/>
</dbReference>
<dbReference type="SUPFAM" id="SSF52540">
    <property type="entry name" value="P-loop containing nucleoside triphosphate hydrolases"/>
    <property type="match status" value="1"/>
</dbReference>
<accession>A0A1F2WFR8</accession>
<dbReference type="Pfam" id="PF00005">
    <property type="entry name" value="ABC_tran"/>
    <property type="match status" value="1"/>
</dbReference>
<evidence type="ECO:0000313" key="7">
    <source>
        <dbReference type="Proteomes" id="UP000177876"/>
    </source>
</evidence>
<keyword evidence="4" id="KW-0067">ATP-binding</keyword>
<evidence type="ECO:0000256" key="1">
    <source>
        <dbReference type="ARBA" id="ARBA00005417"/>
    </source>
</evidence>
<dbReference type="STRING" id="1797197.A2Y75_05555"/>
<dbReference type="InterPro" id="IPR003439">
    <property type="entry name" value="ABC_transporter-like_ATP-bd"/>
</dbReference>
<feature type="domain" description="ABC transporter" evidence="5">
    <location>
        <begin position="5"/>
        <end position="239"/>
    </location>
</feature>
<name>A0A1F2WFR8_9ACTN</name>
<dbReference type="GO" id="GO:0016887">
    <property type="term" value="F:ATP hydrolysis activity"/>
    <property type="evidence" value="ECO:0007669"/>
    <property type="project" value="InterPro"/>
</dbReference>
<keyword evidence="2" id="KW-0813">Transport</keyword>
<dbReference type="Gene3D" id="3.40.50.300">
    <property type="entry name" value="P-loop containing nucleotide triphosphate hydrolases"/>
    <property type="match status" value="1"/>
</dbReference>
<evidence type="ECO:0000256" key="3">
    <source>
        <dbReference type="ARBA" id="ARBA00022741"/>
    </source>
</evidence>
<organism evidence="6 7">
    <name type="scientific">Candidatus Solincola sediminis</name>
    <dbReference type="NCBI Taxonomy" id="1797199"/>
    <lineage>
        <taxon>Bacteria</taxon>
        <taxon>Bacillati</taxon>
        <taxon>Actinomycetota</taxon>
        <taxon>Candidatus Geothermincolia</taxon>
        <taxon>Candidatus Geothermincolales</taxon>
        <taxon>Candidatus Geothermincolaceae</taxon>
        <taxon>Candidatus Solincola</taxon>
    </lineage>
</organism>